<reference evidence="1" key="1">
    <citation type="journal article" date="2021" name="Proc. Natl. Acad. Sci. U.S.A.">
        <title>A Catalog of Tens of Thousands of Viruses from Human Metagenomes Reveals Hidden Associations with Chronic Diseases.</title>
        <authorList>
            <person name="Tisza M.J."/>
            <person name="Buck C.B."/>
        </authorList>
    </citation>
    <scope>NUCLEOTIDE SEQUENCE</scope>
    <source>
        <strain evidence="1">Ctu9a31</strain>
    </source>
</reference>
<sequence>MEKIQEAADTPEVFQNDIELYLSQFCEEHNIEDMTKEPQSRWNAALMYINKYVFSDKSILKLNKNINKNNTNCIMDNNFNMYDYDKIEYILYIYYYLCAVYDKECSIIGFSLLTGINRDTILDWGNGERKLSTKSFGVAEKLRLFREESLSNKLATGNKNPVGILAILNRHFAWNLPGVSRESTAKTIKTAADLPQLGTSGDAQGSNVRQIAQQDFIVQDVQEIPQSQ</sequence>
<organism evidence="1">
    <name type="scientific">Siphoviridae sp. ctu9a31</name>
    <dbReference type="NCBI Taxonomy" id="2825712"/>
    <lineage>
        <taxon>Viruses</taxon>
        <taxon>Duplodnaviria</taxon>
        <taxon>Heunggongvirae</taxon>
        <taxon>Uroviricota</taxon>
        <taxon>Caudoviricetes</taxon>
    </lineage>
</organism>
<dbReference type="EMBL" id="BK015613">
    <property type="protein sequence ID" value="DAE15797.1"/>
    <property type="molecule type" value="Genomic_DNA"/>
</dbReference>
<accession>A0A8S5QAL7</accession>
<proteinExistence type="predicted"/>
<name>A0A8S5QAL7_9CAUD</name>
<protein>
    <submittedName>
        <fullName evidence="1">Terminase small subunit</fullName>
    </submittedName>
</protein>
<evidence type="ECO:0000313" key="1">
    <source>
        <dbReference type="EMBL" id="DAE15797.1"/>
    </source>
</evidence>